<name>A0A2S4HE82_9GAMM</name>
<dbReference type="InterPro" id="IPR027396">
    <property type="entry name" value="DsrEFH-like"/>
</dbReference>
<dbReference type="RefSeq" id="WP_103684894.1">
    <property type="nucleotide sequence ID" value="NZ_PQGG01000030.1"/>
</dbReference>
<comment type="caution">
    <text evidence="1">The sequence shown here is derived from an EMBL/GenBank/DDBJ whole genome shotgun (WGS) entry which is preliminary data.</text>
</comment>
<dbReference type="Pfam" id="PF02635">
    <property type="entry name" value="DsrE"/>
    <property type="match status" value="1"/>
</dbReference>
<dbReference type="AlphaFoldDB" id="A0A2S4HE82"/>
<evidence type="ECO:0000313" key="1">
    <source>
        <dbReference type="EMBL" id="POP52278.1"/>
    </source>
</evidence>
<dbReference type="OrthoDB" id="8536028at2"/>
<dbReference type="InterPro" id="IPR003787">
    <property type="entry name" value="Sulphur_relay_DsrE/F-like"/>
</dbReference>
<gene>
    <name evidence="1" type="ORF">C0068_12945</name>
</gene>
<sequence length="139" mass="15475">MKSTNEQTLTFAFMDPPFESERTVTFFRLLDAALDKGANIRVFAYEGAVSLSLSLQKAHGNSIHGRNAEEEDHPLSKDWISSLQHKAASNNLKFEWINCGLCVDERGVTDVIEGCNRGGPPDLWRYASESLNTLTIGTR</sequence>
<organism evidence="1 2">
    <name type="scientific">Zhongshania marina</name>
    <dbReference type="NCBI Taxonomy" id="2304603"/>
    <lineage>
        <taxon>Bacteria</taxon>
        <taxon>Pseudomonadati</taxon>
        <taxon>Pseudomonadota</taxon>
        <taxon>Gammaproteobacteria</taxon>
        <taxon>Cellvibrionales</taxon>
        <taxon>Spongiibacteraceae</taxon>
        <taxon>Zhongshania</taxon>
    </lineage>
</organism>
<dbReference type="Proteomes" id="UP000237222">
    <property type="component" value="Unassembled WGS sequence"/>
</dbReference>
<protein>
    <submittedName>
        <fullName evidence="1">FeS-binding protein</fullName>
    </submittedName>
</protein>
<dbReference type="Gene3D" id="3.40.1260.10">
    <property type="entry name" value="DsrEFH-like"/>
    <property type="match status" value="1"/>
</dbReference>
<evidence type="ECO:0000313" key="2">
    <source>
        <dbReference type="Proteomes" id="UP000237222"/>
    </source>
</evidence>
<dbReference type="SUPFAM" id="SSF75169">
    <property type="entry name" value="DsrEFH-like"/>
    <property type="match status" value="1"/>
</dbReference>
<accession>A0A2S4HE82</accession>
<proteinExistence type="predicted"/>
<reference evidence="1" key="1">
    <citation type="submission" date="2018-01" db="EMBL/GenBank/DDBJ databases">
        <authorList>
            <person name="Yu X.-D."/>
        </authorList>
    </citation>
    <scope>NUCLEOTIDE SEQUENCE</scope>
    <source>
        <strain evidence="1">ZX-21</strain>
    </source>
</reference>
<dbReference type="EMBL" id="PQGG01000030">
    <property type="protein sequence ID" value="POP52278.1"/>
    <property type="molecule type" value="Genomic_DNA"/>
</dbReference>